<dbReference type="PANTHER" id="PTHR42796">
    <property type="entry name" value="FUMARYLACETOACETATE HYDROLASE DOMAIN-CONTAINING PROTEIN 2A-RELATED"/>
    <property type="match status" value="1"/>
</dbReference>
<protein>
    <submittedName>
        <fullName evidence="4">Fumarylacetoacetate hydrolase family protein</fullName>
    </submittedName>
</protein>
<comment type="similarity">
    <text evidence="1">Belongs to the FAH family.</text>
</comment>
<keyword evidence="4" id="KW-0378">Hydrolase</keyword>
<comment type="caution">
    <text evidence="4">The sequence shown here is derived from an EMBL/GenBank/DDBJ whole genome shotgun (WGS) entry which is preliminary data.</text>
</comment>
<organism evidence="4 5">
    <name type="scientific">Kitasatospora aburaviensis</name>
    <dbReference type="NCBI Taxonomy" id="67265"/>
    <lineage>
        <taxon>Bacteria</taxon>
        <taxon>Bacillati</taxon>
        <taxon>Actinomycetota</taxon>
        <taxon>Actinomycetes</taxon>
        <taxon>Kitasatosporales</taxon>
        <taxon>Streptomycetaceae</taxon>
        <taxon>Kitasatospora</taxon>
    </lineage>
</organism>
<dbReference type="InterPro" id="IPR011234">
    <property type="entry name" value="Fumarylacetoacetase-like_C"/>
</dbReference>
<accession>A0ABW1ETF8</accession>
<keyword evidence="5" id="KW-1185">Reference proteome</keyword>
<evidence type="ECO:0000313" key="4">
    <source>
        <dbReference type="EMBL" id="MFC5884288.1"/>
    </source>
</evidence>
<dbReference type="Proteomes" id="UP001596067">
    <property type="component" value="Unassembled WGS sequence"/>
</dbReference>
<sequence length="331" mass="34617">MHLLSFHAGGSDTPRLGARTGERVADLAALATAAGADLPGDLAALIRAGEPALATARALLAAAPDDAWLPLAGVTLRAPLRPGKIVGVGLNYVEHVEESHRSLDTERELPDRPVLFGKPATAVTGPGGPILHNADLTKQLDWECELAVVIGRTARRVTEADALRHVFGYSIVNDVSARDQRRSGQWFFSKGQDSYCPFGPVVVTADEIPDPQNLDLSLKVNGVTKQDSNTRHMLFGVARLIADISSGMTLEPGDVIATGSPSGVGAGLVPPQFLQPGDLVEATVERIGTLANPVVDARGYDAGEYDADGYDAGDYDARAHGARGHGEGAGA</sequence>
<reference evidence="5" key="1">
    <citation type="journal article" date="2019" name="Int. J. Syst. Evol. Microbiol.">
        <title>The Global Catalogue of Microorganisms (GCM) 10K type strain sequencing project: providing services to taxonomists for standard genome sequencing and annotation.</title>
        <authorList>
            <consortium name="The Broad Institute Genomics Platform"/>
            <consortium name="The Broad Institute Genome Sequencing Center for Infectious Disease"/>
            <person name="Wu L."/>
            <person name="Ma J."/>
        </authorList>
    </citation>
    <scope>NUCLEOTIDE SEQUENCE [LARGE SCALE GENOMIC DNA]</scope>
    <source>
        <strain evidence="5">CGMCC 4.1469</strain>
    </source>
</reference>
<dbReference type="EMBL" id="JBHSOD010000003">
    <property type="protein sequence ID" value="MFC5884288.1"/>
    <property type="molecule type" value="Genomic_DNA"/>
</dbReference>
<evidence type="ECO:0000313" key="5">
    <source>
        <dbReference type="Proteomes" id="UP001596067"/>
    </source>
</evidence>
<name>A0ABW1ETF8_9ACTN</name>
<dbReference type="InterPro" id="IPR036663">
    <property type="entry name" value="Fumarylacetoacetase_C_sf"/>
</dbReference>
<evidence type="ECO:0000259" key="3">
    <source>
        <dbReference type="Pfam" id="PF01557"/>
    </source>
</evidence>
<dbReference type="Pfam" id="PF01557">
    <property type="entry name" value="FAA_hydrolase"/>
    <property type="match status" value="1"/>
</dbReference>
<dbReference type="GO" id="GO:0016787">
    <property type="term" value="F:hydrolase activity"/>
    <property type="evidence" value="ECO:0007669"/>
    <property type="project" value="UniProtKB-KW"/>
</dbReference>
<feature type="domain" description="Fumarylacetoacetase-like C-terminal" evidence="3">
    <location>
        <begin position="84"/>
        <end position="295"/>
    </location>
</feature>
<dbReference type="InterPro" id="IPR051121">
    <property type="entry name" value="FAH"/>
</dbReference>
<dbReference type="SUPFAM" id="SSF56529">
    <property type="entry name" value="FAH"/>
    <property type="match status" value="1"/>
</dbReference>
<keyword evidence="2" id="KW-0479">Metal-binding</keyword>
<gene>
    <name evidence="4" type="ORF">ACFP0N_04715</name>
</gene>
<evidence type="ECO:0000256" key="2">
    <source>
        <dbReference type="ARBA" id="ARBA00022723"/>
    </source>
</evidence>
<proteinExistence type="inferred from homology"/>
<dbReference type="PANTHER" id="PTHR42796:SF4">
    <property type="entry name" value="FUMARYLACETOACETATE HYDROLASE DOMAIN-CONTAINING PROTEIN 2A"/>
    <property type="match status" value="1"/>
</dbReference>
<dbReference type="Gene3D" id="3.90.850.10">
    <property type="entry name" value="Fumarylacetoacetase-like, C-terminal domain"/>
    <property type="match status" value="1"/>
</dbReference>
<evidence type="ECO:0000256" key="1">
    <source>
        <dbReference type="ARBA" id="ARBA00010211"/>
    </source>
</evidence>
<dbReference type="RefSeq" id="WP_313762383.1">
    <property type="nucleotide sequence ID" value="NZ_BAAAVH010000050.1"/>
</dbReference>